<proteinExistence type="predicted"/>
<dbReference type="InterPro" id="IPR008775">
    <property type="entry name" value="Phytyl_CoA_dOase-like"/>
</dbReference>
<dbReference type="PANTHER" id="PTHR20883:SF48">
    <property type="entry name" value="ECTOINE DIOXYGENASE"/>
    <property type="match status" value="1"/>
</dbReference>
<evidence type="ECO:0000313" key="2">
    <source>
        <dbReference type="Proteomes" id="UP000249260"/>
    </source>
</evidence>
<keyword evidence="2" id="KW-1185">Reference proteome</keyword>
<organism evidence="1 2">
    <name type="scientific">Paenibacillus montanisoli</name>
    <dbReference type="NCBI Taxonomy" id="2081970"/>
    <lineage>
        <taxon>Bacteria</taxon>
        <taxon>Bacillati</taxon>
        <taxon>Bacillota</taxon>
        <taxon>Bacilli</taxon>
        <taxon>Bacillales</taxon>
        <taxon>Paenibacillaceae</taxon>
        <taxon>Paenibacillus</taxon>
    </lineage>
</organism>
<dbReference type="PANTHER" id="PTHR20883">
    <property type="entry name" value="PHYTANOYL-COA DIOXYGENASE DOMAIN CONTAINING 1"/>
    <property type="match status" value="1"/>
</dbReference>
<dbReference type="SUPFAM" id="SSF51197">
    <property type="entry name" value="Clavaminate synthase-like"/>
    <property type="match status" value="1"/>
</dbReference>
<dbReference type="RefSeq" id="WP_112881653.1">
    <property type="nucleotide sequence ID" value="NZ_QLUW01000001.1"/>
</dbReference>
<protein>
    <recommendedName>
        <fullName evidence="3">Phytanoyl-CoA dioxygenase family protein</fullName>
    </recommendedName>
</protein>
<dbReference type="GO" id="GO:0016706">
    <property type="term" value="F:2-oxoglutarate-dependent dioxygenase activity"/>
    <property type="evidence" value="ECO:0007669"/>
    <property type="project" value="UniProtKB-ARBA"/>
</dbReference>
<name>A0A328U7T1_9BACL</name>
<dbReference type="Proteomes" id="UP000249260">
    <property type="component" value="Unassembled WGS sequence"/>
</dbReference>
<dbReference type="Gene3D" id="2.60.120.620">
    <property type="entry name" value="q2cbj1_9rhob like domain"/>
    <property type="match status" value="1"/>
</dbReference>
<reference evidence="1 2" key="1">
    <citation type="submission" date="2018-06" db="EMBL/GenBank/DDBJ databases">
        <title>Paenibacillus montanisoli sp. nov., isolated from mountain area soil.</title>
        <authorList>
            <person name="Wu M."/>
        </authorList>
    </citation>
    <scope>NUCLEOTIDE SEQUENCE [LARGE SCALE GENOMIC DNA]</scope>
    <source>
        <strain evidence="1 2">RA17</strain>
    </source>
</reference>
<dbReference type="EMBL" id="QLUW01000001">
    <property type="protein sequence ID" value="RAP78530.1"/>
    <property type="molecule type" value="Genomic_DNA"/>
</dbReference>
<gene>
    <name evidence="1" type="ORF">DL346_08945</name>
</gene>
<comment type="caution">
    <text evidence="1">The sequence shown here is derived from an EMBL/GenBank/DDBJ whole genome shotgun (WGS) entry which is preliminary data.</text>
</comment>
<accession>A0A328U7T1</accession>
<dbReference type="Pfam" id="PF05721">
    <property type="entry name" value="PhyH"/>
    <property type="match status" value="1"/>
</dbReference>
<dbReference type="OrthoDB" id="9814777at2"/>
<evidence type="ECO:0000313" key="1">
    <source>
        <dbReference type="EMBL" id="RAP78530.1"/>
    </source>
</evidence>
<evidence type="ECO:0008006" key="3">
    <source>
        <dbReference type="Google" id="ProtNLM"/>
    </source>
</evidence>
<dbReference type="AlphaFoldDB" id="A0A328U7T1"/>
<dbReference type="GO" id="GO:0005506">
    <property type="term" value="F:iron ion binding"/>
    <property type="evidence" value="ECO:0007669"/>
    <property type="project" value="UniProtKB-ARBA"/>
</dbReference>
<sequence length="243" mass="28023">MLTQEQLKQYEESGFIIFEDLFDEKEIDELRERLDKYDEEYERFLRTNGAQWINIPNQITFRANTNLIDPYVQKFACQQKFVDISTALLGPDIQLYWDQSVYKKPEAKRDFPWHQDNGYAPIEPRHYLTCWLALTDATIENGCVWVMPESHKQGVVEHKETITGLLCYFGENPGLAVPLKKGSMVAFSSLLFHRSTPNLSQDVRKAYIMQYSHAGAKNPETGQVYANGPVLARDGKCVYVPTV</sequence>